<dbReference type="EMBL" id="CAEY01001378">
    <property type="status" value="NOT_ANNOTATED_CDS"/>
    <property type="molecule type" value="Genomic_DNA"/>
</dbReference>
<sequence length="144" mass="16047">MMSEQNLDVKASCQEAELSVSSQRIMRIHADLSEEDYVSSQKVMPIDADLSEEDYVSSQWLIQEPTDEDVSEEKGETGSAQKVQSVEAVLCSLGEPSEAKVLSQCQCSMMVQKQIQIMELSIQELQNSIKDIQAQLAPQFATEQ</sequence>
<evidence type="ECO:0000313" key="3">
    <source>
        <dbReference type="Proteomes" id="UP000015104"/>
    </source>
</evidence>
<evidence type="ECO:0000256" key="1">
    <source>
        <dbReference type="SAM" id="MobiDB-lite"/>
    </source>
</evidence>
<dbReference type="HOGENOM" id="CLU_1798898_0_0_1"/>
<reference evidence="3" key="1">
    <citation type="submission" date="2011-08" db="EMBL/GenBank/DDBJ databases">
        <authorList>
            <person name="Rombauts S."/>
        </authorList>
    </citation>
    <scope>NUCLEOTIDE SEQUENCE</scope>
    <source>
        <strain evidence="3">London</strain>
    </source>
</reference>
<dbReference type="AlphaFoldDB" id="T1K3C9"/>
<feature type="region of interest" description="Disordered" evidence="1">
    <location>
        <begin position="61"/>
        <end position="81"/>
    </location>
</feature>
<name>T1K3C9_TETUR</name>
<organism evidence="2 3">
    <name type="scientific">Tetranychus urticae</name>
    <name type="common">Two-spotted spider mite</name>
    <dbReference type="NCBI Taxonomy" id="32264"/>
    <lineage>
        <taxon>Eukaryota</taxon>
        <taxon>Metazoa</taxon>
        <taxon>Ecdysozoa</taxon>
        <taxon>Arthropoda</taxon>
        <taxon>Chelicerata</taxon>
        <taxon>Arachnida</taxon>
        <taxon>Acari</taxon>
        <taxon>Acariformes</taxon>
        <taxon>Trombidiformes</taxon>
        <taxon>Prostigmata</taxon>
        <taxon>Eleutherengona</taxon>
        <taxon>Raphignathae</taxon>
        <taxon>Tetranychoidea</taxon>
        <taxon>Tetranychidae</taxon>
        <taxon>Tetranychus</taxon>
    </lineage>
</organism>
<dbReference type="EnsemblMetazoa" id="tetur04g08210.1">
    <property type="protein sequence ID" value="tetur04g08210.1"/>
    <property type="gene ID" value="tetur04g08210"/>
</dbReference>
<reference evidence="2" key="2">
    <citation type="submission" date="2015-06" db="UniProtKB">
        <authorList>
            <consortium name="EnsemblMetazoa"/>
        </authorList>
    </citation>
    <scope>IDENTIFICATION</scope>
</reference>
<proteinExistence type="predicted"/>
<protein>
    <submittedName>
        <fullName evidence="2">Uncharacterized protein</fullName>
    </submittedName>
</protein>
<keyword evidence="3" id="KW-1185">Reference proteome</keyword>
<accession>T1K3C9</accession>
<dbReference type="Proteomes" id="UP000015104">
    <property type="component" value="Unassembled WGS sequence"/>
</dbReference>
<evidence type="ECO:0000313" key="2">
    <source>
        <dbReference type="EnsemblMetazoa" id="tetur04g08210.1"/>
    </source>
</evidence>